<keyword evidence="3" id="KW-1133">Transmembrane helix</keyword>
<evidence type="ECO:0000256" key="2">
    <source>
        <dbReference type="SAM" id="MobiDB-lite"/>
    </source>
</evidence>
<dbReference type="Proteomes" id="UP000663854">
    <property type="component" value="Unassembled WGS sequence"/>
</dbReference>
<evidence type="ECO:0000313" key="5">
    <source>
        <dbReference type="EMBL" id="CAF1212296.1"/>
    </source>
</evidence>
<feature type="transmembrane region" description="Helical" evidence="3">
    <location>
        <begin position="459"/>
        <end position="480"/>
    </location>
</feature>
<feature type="transmembrane region" description="Helical" evidence="3">
    <location>
        <begin position="486"/>
        <end position="506"/>
    </location>
</feature>
<dbReference type="InterPro" id="IPR036259">
    <property type="entry name" value="MFS_trans_sf"/>
</dbReference>
<feature type="transmembrane region" description="Helical" evidence="3">
    <location>
        <begin position="149"/>
        <end position="173"/>
    </location>
</feature>
<feature type="region of interest" description="Disordered" evidence="2">
    <location>
        <begin position="223"/>
        <end position="251"/>
    </location>
</feature>
<dbReference type="GO" id="GO:0016020">
    <property type="term" value="C:membrane"/>
    <property type="evidence" value="ECO:0007669"/>
    <property type="project" value="UniProtKB-SubCell"/>
</dbReference>
<dbReference type="Proteomes" id="UP000663870">
    <property type="component" value="Unassembled WGS sequence"/>
</dbReference>
<dbReference type="PANTHER" id="PTHR11360">
    <property type="entry name" value="MONOCARBOXYLATE TRANSPORTER"/>
    <property type="match status" value="1"/>
</dbReference>
<keyword evidence="3" id="KW-0812">Transmembrane</keyword>
<evidence type="ECO:0000256" key="1">
    <source>
        <dbReference type="ARBA" id="ARBA00004141"/>
    </source>
</evidence>
<dbReference type="PROSITE" id="PS50850">
    <property type="entry name" value="MFS"/>
    <property type="match status" value="1"/>
</dbReference>
<gene>
    <name evidence="6" type="ORF">JXQ802_LOCUS39805</name>
    <name evidence="5" type="ORF">PYM288_LOCUS25442</name>
</gene>
<feature type="transmembrane region" description="Helical" evidence="3">
    <location>
        <begin position="116"/>
        <end position="142"/>
    </location>
</feature>
<dbReference type="EMBL" id="CAJNOH010001391">
    <property type="protein sequence ID" value="CAF1212296.1"/>
    <property type="molecule type" value="Genomic_DNA"/>
</dbReference>
<evidence type="ECO:0000259" key="4">
    <source>
        <dbReference type="PROSITE" id="PS50850"/>
    </source>
</evidence>
<comment type="caution">
    <text evidence="6">The sequence shown here is derived from an EMBL/GenBank/DDBJ whole genome shotgun (WGS) entry which is preliminary data.</text>
</comment>
<feature type="transmembrane region" description="Helical" evidence="3">
    <location>
        <begin position="518"/>
        <end position="539"/>
    </location>
</feature>
<feature type="transmembrane region" description="Helical" evidence="3">
    <location>
        <begin position="21"/>
        <end position="44"/>
    </location>
</feature>
<feature type="transmembrane region" description="Helical" evidence="3">
    <location>
        <begin position="427"/>
        <end position="447"/>
    </location>
</feature>
<dbReference type="PANTHER" id="PTHR11360:SF284">
    <property type="entry name" value="EG:103B4.3 PROTEIN-RELATED"/>
    <property type="match status" value="1"/>
</dbReference>
<evidence type="ECO:0000256" key="3">
    <source>
        <dbReference type="SAM" id="Phobius"/>
    </source>
</evidence>
<feature type="domain" description="Major facilitator superfamily (MFS) profile" evidence="4">
    <location>
        <begin position="390"/>
        <end position="610"/>
    </location>
</feature>
<feature type="transmembrane region" description="Helical" evidence="3">
    <location>
        <begin position="92"/>
        <end position="110"/>
    </location>
</feature>
<dbReference type="Pfam" id="PF07690">
    <property type="entry name" value="MFS_1"/>
    <property type="match status" value="2"/>
</dbReference>
<dbReference type="Gene3D" id="1.20.1250.20">
    <property type="entry name" value="MFS general substrate transporter like domains"/>
    <property type="match status" value="2"/>
</dbReference>
<organism evidence="6 7">
    <name type="scientific">Rotaria sordida</name>
    <dbReference type="NCBI Taxonomy" id="392033"/>
    <lineage>
        <taxon>Eukaryota</taxon>
        <taxon>Metazoa</taxon>
        <taxon>Spiralia</taxon>
        <taxon>Gnathifera</taxon>
        <taxon>Rotifera</taxon>
        <taxon>Eurotatoria</taxon>
        <taxon>Bdelloidea</taxon>
        <taxon>Philodinida</taxon>
        <taxon>Philodinidae</taxon>
        <taxon>Rotaria</taxon>
    </lineage>
</organism>
<dbReference type="InterPro" id="IPR050327">
    <property type="entry name" value="Proton-linked_MCT"/>
</dbReference>
<comment type="subcellular location">
    <subcellularLocation>
        <location evidence="1">Membrane</location>
        <topology evidence="1">Multi-pass membrane protein</topology>
    </subcellularLocation>
</comment>
<dbReference type="InterPro" id="IPR011701">
    <property type="entry name" value="MFS"/>
</dbReference>
<name>A0A815SDY0_9BILA</name>
<dbReference type="AlphaFoldDB" id="A0A815SDY0"/>
<feature type="transmembrane region" description="Helical" evidence="3">
    <location>
        <begin position="64"/>
        <end position="85"/>
    </location>
</feature>
<dbReference type="CDD" id="cd17352">
    <property type="entry name" value="MFS_MCT_SLC16"/>
    <property type="match status" value="1"/>
</dbReference>
<dbReference type="SUPFAM" id="SSF103473">
    <property type="entry name" value="MFS general substrate transporter"/>
    <property type="match status" value="1"/>
</dbReference>
<feature type="transmembrane region" description="Helical" evidence="3">
    <location>
        <begin position="551"/>
        <end position="574"/>
    </location>
</feature>
<sequence length="610" mass="67447">MTSGSATNSAVPGPVVPDGGWGWIIVFASLMIHFIMDGITYSMGDVFLRPMMENLNKTRGPVSTIFGILPAITLATGPIATIFTNTYGCRKVTMVGACLAAAGFLASYFWANIWFYYLAIGIIGGIGFGLIYLPAIVSVGFYFESKRSFAMGIAVCGSGLGTLVFPAVMPYIINAPLWFDYEGALLLEAAVIFICVIFGALMVPLPQEPSEIRRVERKARAEAKRQALKAGTTTSPNDEQQNQLLPTNQQSEIPLEEVNVIPRESTAAVPVEQEYQSDNKRRVSQSDVKKNDLYINNRSDKTLSRSHENVSKTVTTDVPVVVSRKDAVYQGSLHNIPLYNEDTNEYHRQMITTSDMTNETMDETIKKVQKKSFFSKIVEQIDLSLLKDAAFALFAISNFLTSLGFNVPYNFANDLAADAQVIEHKRHWIIMSIGIANCFGRVIIGYLADRRWVNRLTLYNTTLIIAGIATMFAPFCNYHVQTHITYAGLFGFFSGGYVGLTSIIIVDLVGVDKLSDAFGVLLLFQGVAVAIGTPIVGTMRDAFSGFDRPYLWPYLIFGGSILLSGLILFAIPVLKRRKERRQKPTQHQLQMGVLSFSKQNLSTPEQQQQL</sequence>
<keyword evidence="3" id="KW-0472">Membrane</keyword>
<feature type="transmembrane region" description="Helical" evidence="3">
    <location>
        <begin position="389"/>
        <end position="407"/>
    </location>
</feature>
<feature type="compositionally biased region" description="Polar residues" evidence="2">
    <location>
        <begin position="231"/>
        <end position="251"/>
    </location>
</feature>
<dbReference type="EMBL" id="CAJNOL010002335">
    <property type="protein sequence ID" value="CAF1489908.1"/>
    <property type="molecule type" value="Genomic_DNA"/>
</dbReference>
<proteinExistence type="predicted"/>
<protein>
    <recommendedName>
        <fullName evidence="4">Major facilitator superfamily (MFS) profile domain-containing protein</fullName>
    </recommendedName>
</protein>
<feature type="transmembrane region" description="Helical" evidence="3">
    <location>
        <begin position="185"/>
        <end position="205"/>
    </location>
</feature>
<evidence type="ECO:0000313" key="7">
    <source>
        <dbReference type="Proteomes" id="UP000663870"/>
    </source>
</evidence>
<accession>A0A815SDY0</accession>
<keyword evidence="7" id="KW-1185">Reference proteome</keyword>
<dbReference type="InterPro" id="IPR020846">
    <property type="entry name" value="MFS_dom"/>
</dbReference>
<feature type="region of interest" description="Disordered" evidence="2">
    <location>
        <begin position="266"/>
        <end position="293"/>
    </location>
</feature>
<evidence type="ECO:0000313" key="6">
    <source>
        <dbReference type="EMBL" id="CAF1489908.1"/>
    </source>
</evidence>
<reference evidence="6" key="1">
    <citation type="submission" date="2021-02" db="EMBL/GenBank/DDBJ databases">
        <authorList>
            <person name="Nowell W R."/>
        </authorList>
    </citation>
    <scope>NUCLEOTIDE SEQUENCE</scope>
</reference>
<dbReference type="GO" id="GO:0008028">
    <property type="term" value="F:monocarboxylic acid transmembrane transporter activity"/>
    <property type="evidence" value="ECO:0007669"/>
    <property type="project" value="TreeGrafter"/>
</dbReference>